<accession>A0AAD3DSA9</accession>
<feature type="compositionally biased region" description="Low complexity" evidence="2">
    <location>
        <begin position="648"/>
        <end position="657"/>
    </location>
</feature>
<dbReference type="PANTHER" id="PTHR11952">
    <property type="entry name" value="UDP- GLUCOSE PYROPHOSPHORYLASE"/>
    <property type="match status" value="1"/>
</dbReference>
<comment type="similarity">
    <text evidence="1">Belongs to the UDPGP type 1 family.</text>
</comment>
<dbReference type="GO" id="GO:0003977">
    <property type="term" value="F:UDP-N-acetylglucosamine diphosphorylase activity"/>
    <property type="evidence" value="ECO:0007669"/>
    <property type="project" value="TreeGrafter"/>
</dbReference>
<dbReference type="Proteomes" id="UP001054857">
    <property type="component" value="Unassembled WGS sequence"/>
</dbReference>
<feature type="compositionally biased region" description="Acidic residues" evidence="2">
    <location>
        <begin position="446"/>
        <end position="462"/>
    </location>
</feature>
<feature type="compositionally biased region" description="Basic and acidic residues" evidence="2">
    <location>
        <begin position="1257"/>
        <end position="1266"/>
    </location>
</feature>
<dbReference type="PANTHER" id="PTHR11952:SF2">
    <property type="entry name" value="LD24639P"/>
    <property type="match status" value="1"/>
</dbReference>
<feature type="compositionally biased region" description="Low complexity" evidence="2">
    <location>
        <begin position="397"/>
        <end position="445"/>
    </location>
</feature>
<name>A0AAD3DSA9_9CHLO</name>
<dbReference type="SUPFAM" id="SSF53448">
    <property type="entry name" value="Nucleotide-diphospho-sugar transferases"/>
    <property type="match status" value="1"/>
</dbReference>
<sequence>MELAFTGSFALAAWQVLGRLRKHAAKIEENVNDGLLLDQWEDECKALVAQKRRSVAAMGKGAAASGHEHIWDDWNKKKLKPAQKIQLVTDVADLAQWAGGGSWVPELKSEGPLKPWSKYGTKGKVHLLQAADALQFNFGEAARAQAELLAGNWLWQVTEALPAISAEPIRATAPLAPLADLKTRLSTADAAVRAAYDSERRSQAAGLKGLVEPLAVAACARRMQVLRVLLDEVGLTPANAAAAVQSIRTELTSPPLTLTPAEAAVAEQKAAAAAAVGAEAEAAVAEERGARMAEIEEAAARTYRRALTLQASSPSHWHASSDTPALHRLGLLAALLGELVACDAAAGAGGGAGAAAADMADSVRKLTPQLRIKLSEAEVARRTELLQALTPAPPAPAEAEAPAAVEAEAPAAPVAEAPAAEETSPDVAAATDGDGAEATTNTAAAEAEEAEEAAEAETSEEAEAAKEEEVQVEEEEAPPAPPARPTPSAAASELRALLEAAIRAQLAAAREERRAARAAARAEEKAAAKVKAEAEQAKAAAAAAAEEEEEQAKVPEQAEEEAEKAEVEAPVAAAAAAAVEEKQQEEGELVSVSLEVVQAGVTVGLTVTEEGGVAVSIKVSESVILRIAVEEKQQQQQEVVKAVEPEEAVTAAAAAAAQEEEEEEEEEQQKAAVAEASSDESLAQEAPPSAPEAEAEEEKAEEPEEQQQQQQQQEGEEAEEEEPPTAEEAVDVEAVKSSVEAEARARAEAEKEAAVMKLQDALEALRASVADKATKELIARVNAATAATEAGADGAPDAGARLLALEAQLRAAGAAEANALARAAADAAARLTAADLASLDGSSAAAVARVATAAARVQLTGDALKLEMGPGCCEVLRRLDGWLDEQLKAAADAAEAAAAAAAAAAAEAEAEATAAEAAEGDEAAADPSGDEQPKPQPQQPVQPQQPQPKPERLVEGRRLVSELLSEGLVLLELPGPSYRKLQILRESVDALDPVGGDGAVQHRLLGTLQELVGQLGPIGASVDARLSKAVATGSSSNSSSSDAAVQSALGGAGEEREKLLAVRNTALAIYQALTAFLKTETRSWEAAKEDLAKVKEAVYGIKIERRAATLDSGISGCRGVAERCAALAGGLFGLGAGSEEVKAAVREAAGALQATAEKAQTLHSRLSEYISFVRLREHALALPASAPADAEDDYELSMPTLEEMMARHGGSGSSSGEEGEEGQEEAEGQLSWLDLAGLGLPPPPEQPEEEEEEVDEETKAAQEAHDQALSQLQERLDGWHAAGLRLLARGRAALVTLGGASLESGELALSADPGLPSAKSLLQLTAERLARLQLLAAESVSGANSGVENLLQWYILVPPAASEPLSAFLSDNNHFGLQAGQVHVCINDVRPPLLTEDMRVVLEAGGARVARSQPGSGEVFLALRRSGALAHMRRAGVSCLEVAAVEDNLPARPLDPGFLGACTAAGVDCAAKVAVPGVQTEGPSALPEVYSRYLGLLGTSSHLLPALADAVPAIGTYYFTMSYVRKVDELLKKQPLALYRLAPAEKVPPVTRGSAAVPAAAAAKAGTAGAAAAAATTAGAAGYRLERRLSDFASPVMRAYLGCEVRLALAAVDVGSEFSPVWGAAPFYRTASPQAAVDALLLQHTRWVEENGGAVGDEDGVVEVGPLVSYGGEGLAPIVEGKTYDEAYVLELQGFSAQSSGTSSNLGLWALPAVALSAGVTALRLLGGAAGAAGRK</sequence>
<comment type="caution">
    <text evidence="3">The sequence shown here is derived from an EMBL/GenBank/DDBJ whole genome shotgun (WGS) entry which is preliminary data.</text>
</comment>
<dbReference type="InterPro" id="IPR039741">
    <property type="entry name" value="UDP-sugar_pyrophosphorylase"/>
</dbReference>
<feature type="region of interest" description="Disordered" evidence="2">
    <location>
        <begin position="539"/>
        <end position="568"/>
    </location>
</feature>
<feature type="region of interest" description="Disordered" evidence="2">
    <location>
        <begin position="648"/>
        <end position="743"/>
    </location>
</feature>
<evidence type="ECO:0000256" key="1">
    <source>
        <dbReference type="ARBA" id="ARBA00010401"/>
    </source>
</evidence>
<dbReference type="EMBL" id="BMAR01000013">
    <property type="protein sequence ID" value="GFR46254.1"/>
    <property type="molecule type" value="Genomic_DNA"/>
</dbReference>
<feature type="region of interest" description="Disordered" evidence="2">
    <location>
        <begin position="1206"/>
        <end position="1266"/>
    </location>
</feature>
<feature type="compositionally biased region" description="Acidic residues" evidence="2">
    <location>
        <begin position="693"/>
        <end position="705"/>
    </location>
</feature>
<feature type="compositionally biased region" description="Acidic residues" evidence="2">
    <location>
        <begin position="714"/>
        <end position="731"/>
    </location>
</feature>
<feature type="compositionally biased region" description="Low complexity" evidence="2">
    <location>
        <begin position="670"/>
        <end position="687"/>
    </location>
</feature>
<feature type="compositionally biased region" description="Acidic residues" evidence="2">
    <location>
        <begin position="1246"/>
        <end position="1256"/>
    </location>
</feature>
<feature type="region of interest" description="Disordered" evidence="2">
    <location>
        <begin position="910"/>
        <end position="952"/>
    </location>
</feature>
<dbReference type="InterPro" id="IPR029044">
    <property type="entry name" value="Nucleotide-diphossugar_trans"/>
</dbReference>
<dbReference type="GO" id="GO:0006048">
    <property type="term" value="P:UDP-N-acetylglucosamine biosynthetic process"/>
    <property type="evidence" value="ECO:0007669"/>
    <property type="project" value="TreeGrafter"/>
</dbReference>
<evidence type="ECO:0000256" key="2">
    <source>
        <dbReference type="SAM" id="MobiDB-lite"/>
    </source>
</evidence>
<evidence type="ECO:0000313" key="3">
    <source>
        <dbReference type="EMBL" id="GFR46254.1"/>
    </source>
</evidence>
<protein>
    <submittedName>
        <fullName evidence="3">Uncharacterized protein</fullName>
    </submittedName>
</protein>
<evidence type="ECO:0000313" key="4">
    <source>
        <dbReference type="Proteomes" id="UP001054857"/>
    </source>
</evidence>
<feature type="compositionally biased region" description="Acidic residues" evidence="2">
    <location>
        <begin position="1217"/>
        <end position="1227"/>
    </location>
</feature>
<feature type="compositionally biased region" description="Acidic residues" evidence="2">
    <location>
        <begin position="658"/>
        <end position="667"/>
    </location>
</feature>
<feature type="region of interest" description="Disordered" evidence="2">
    <location>
        <begin position="391"/>
        <end position="491"/>
    </location>
</feature>
<feature type="compositionally biased region" description="Pro residues" evidence="2">
    <location>
        <begin position="934"/>
        <end position="948"/>
    </location>
</feature>
<keyword evidence="4" id="KW-1185">Reference proteome</keyword>
<dbReference type="Gene3D" id="2.10.10.100">
    <property type="match status" value="1"/>
</dbReference>
<reference evidence="3 4" key="1">
    <citation type="journal article" date="2021" name="Sci. Rep.">
        <title>Genome sequencing of the multicellular alga Astrephomene provides insights into convergent evolution of germ-soma differentiation.</title>
        <authorList>
            <person name="Yamashita S."/>
            <person name="Yamamoto K."/>
            <person name="Matsuzaki R."/>
            <person name="Suzuki S."/>
            <person name="Yamaguchi H."/>
            <person name="Hirooka S."/>
            <person name="Minakuchi Y."/>
            <person name="Miyagishima S."/>
            <person name="Kawachi M."/>
            <person name="Toyoda A."/>
            <person name="Nozaki H."/>
        </authorList>
    </citation>
    <scope>NUCLEOTIDE SEQUENCE [LARGE SCALE GENOMIC DNA]</scope>
    <source>
        <strain evidence="3 4">NIES-4017</strain>
    </source>
</reference>
<proteinExistence type="inferred from homology"/>
<organism evidence="3 4">
    <name type="scientific">Astrephomene gubernaculifera</name>
    <dbReference type="NCBI Taxonomy" id="47775"/>
    <lineage>
        <taxon>Eukaryota</taxon>
        <taxon>Viridiplantae</taxon>
        <taxon>Chlorophyta</taxon>
        <taxon>core chlorophytes</taxon>
        <taxon>Chlorophyceae</taxon>
        <taxon>CS clade</taxon>
        <taxon>Chlamydomonadales</taxon>
        <taxon>Astrephomenaceae</taxon>
        <taxon>Astrephomene</taxon>
    </lineage>
</organism>
<gene>
    <name evidence="3" type="ORF">Agub_g7805</name>
</gene>
<dbReference type="Gene3D" id="3.90.550.10">
    <property type="entry name" value="Spore Coat Polysaccharide Biosynthesis Protein SpsA, Chain A"/>
    <property type="match status" value="1"/>
</dbReference>